<evidence type="ECO:0000256" key="4">
    <source>
        <dbReference type="ARBA" id="ARBA00023128"/>
    </source>
</evidence>
<dbReference type="GO" id="GO:0070096">
    <property type="term" value="P:mitochondrial outer membrane translocase complex assembly"/>
    <property type="evidence" value="ECO:0007669"/>
    <property type="project" value="TreeGrafter"/>
</dbReference>
<keyword evidence="3" id="KW-1000">Mitochondrion outer membrane</keyword>
<evidence type="ECO:0000313" key="6">
    <source>
        <dbReference type="EMBL" id="ORX56567.1"/>
    </source>
</evidence>
<protein>
    <recommendedName>
        <fullName evidence="8">Mitochondrial distribution and morphology protein 10</fullName>
    </recommendedName>
</protein>
<dbReference type="OrthoDB" id="2103793at2759"/>
<dbReference type="GO" id="GO:0045040">
    <property type="term" value="P:protein insertion into mitochondrial outer membrane"/>
    <property type="evidence" value="ECO:0007669"/>
    <property type="project" value="TreeGrafter"/>
</dbReference>
<accession>A0A1Y1VIU1</accession>
<reference evidence="6 7" key="2">
    <citation type="submission" date="2016-08" db="EMBL/GenBank/DDBJ databases">
        <title>Pervasive Adenine N6-methylation of Active Genes in Fungi.</title>
        <authorList>
            <consortium name="DOE Joint Genome Institute"/>
            <person name="Mondo S.J."/>
            <person name="Dannebaum R.O."/>
            <person name="Kuo R.C."/>
            <person name="Labutti K."/>
            <person name="Haridas S."/>
            <person name="Kuo A."/>
            <person name="Salamov A."/>
            <person name="Ahrendt S.R."/>
            <person name="Lipzen A."/>
            <person name="Sullivan W."/>
            <person name="Andreopoulos W.B."/>
            <person name="Clum A."/>
            <person name="Lindquist E."/>
            <person name="Daum C."/>
            <person name="Ramamoorthy G.K."/>
            <person name="Gryganskyi A."/>
            <person name="Culley D."/>
            <person name="Magnuson J.K."/>
            <person name="James T.Y."/>
            <person name="O'Malley M.A."/>
            <person name="Stajich J.E."/>
            <person name="Spatafora J.W."/>
            <person name="Visel A."/>
            <person name="Grigoriev I.V."/>
        </authorList>
    </citation>
    <scope>NUCLEOTIDE SEQUENCE [LARGE SCALE GENOMIC DNA]</scope>
    <source>
        <strain evidence="7">finn</strain>
    </source>
</reference>
<dbReference type="PANTHER" id="PTHR28035:SF1">
    <property type="entry name" value="MITOCHONDRIAL DISTRIBUTION AND MORPHOLOGY PROTEIN 10"/>
    <property type="match status" value="1"/>
</dbReference>
<evidence type="ECO:0000256" key="2">
    <source>
        <dbReference type="ARBA" id="ARBA00022692"/>
    </source>
</evidence>
<dbReference type="PANTHER" id="PTHR28035">
    <property type="entry name" value="MITOCHONDRIAL DISTRIBUTION AND MORPHOLOGY PROTEIN 10"/>
    <property type="match status" value="1"/>
</dbReference>
<dbReference type="STRING" id="1754191.A0A1Y1VIU1"/>
<evidence type="ECO:0008006" key="8">
    <source>
        <dbReference type="Google" id="ProtNLM"/>
    </source>
</evidence>
<dbReference type="Proteomes" id="UP000193719">
    <property type="component" value="Unassembled WGS sequence"/>
</dbReference>
<dbReference type="GO" id="GO:1990456">
    <property type="term" value="P:mitochondrion-endoplasmic reticulum membrane tethering"/>
    <property type="evidence" value="ECO:0007669"/>
    <property type="project" value="TreeGrafter"/>
</dbReference>
<evidence type="ECO:0000256" key="1">
    <source>
        <dbReference type="ARBA" id="ARBA00022452"/>
    </source>
</evidence>
<dbReference type="GO" id="GO:0032865">
    <property type="term" value="C:ERMES complex"/>
    <property type="evidence" value="ECO:0007669"/>
    <property type="project" value="InterPro"/>
</dbReference>
<proteinExistence type="predicted"/>
<reference evidence="6 7" key="1">
    <citation type="submission" date="2016-08" db="EMBL/GenBank/DDBJ databases">
        <title>Genomes of anaerobic fungi encode conserved fungal cellulosomes for biomass hydrolysis.</title>
        <authorList>
            <consortium name="DOE Joint Genome Institute"/>
            <person name="Haitjema C.H."/>
            <person name="Gilmore S.P."/>
            <person name="Henske J.K."/>
            <person name="Solomon K.V."/>
            <person name="De Groot R."/>
            <person name="Kuo A."/>
            <person name="Mondo S.J."/>
            <person name="Salamov A.A."/>
            <person name="Labutti K."/>
            <person name="Zhao Z."/>
            <person name="Chiniquy J."/>
            <person name="Barry K."/>
            <person name="Brewer H.M."/>
            <person name="Purvine S.O."/>
            <person name="Wright A.T."/>
            <person name="Boxma B."/>
            <person name="Van Alen T."/>
            <person name="Hackstein J.H."/>
            <person name="Baker S.E."/>
            <person name="Grigoriev I.V."/>
            <person name="O'Malley M.A."/>
        </authorList>
    </citation>
    <scope>NUCLEOTIDE SEQUENCE [LARGE SCALE GENOMIC DNA]</scope>
    <source>
        <strain evidence="7">finn</strain>
    </source>
</reference>
<dbReference type="GO" id="GO:0051654">
    <property type="term" value="P:establishment of mitochondrion localization"/>
    <property type="evidence" value="ECO:0007669"/>
    <property type="project" value="TreeGrafter"/>
</dbReference>
<sequence length="364" mass="41935">MIDFLKYCSQIFNKETDWEENNYYSTICSASQQILDFKVPNGCSMSIEKSISPNLKSNYIISLPNKRSIGFLFTSLPQNLKPIHLGYEIENVMRKEISDPPPSYPIKPIKNENIQTFQLPKQKEEEMKRLKELEAKKKENEEYERKKYKSYLLCGRLHEDMHMEGFYSKRFKRNVLFASTAVIPWYTNNTIVKNQLFFHNSKVYNEINYLSDKNLFGYNSLIRLTKNWHVGGELYATKTGGGVGMSVGTRYKVHHTDNAASIFTIVSNPIMGFVSSTYTSTIAKGMYMSTRYNFNIYSYESDLAVGIEYNPEKSDQLIKAKIDLKDGIAILLEGKFQRARYNIGFLSGFGKTAKQQLGLEVAFS</sequence>
<comment type="caution">
    <text evidence="6">The sequence shown here is derived from an EMBL/GenBank/DDBJ whole genome shotgun (WGS) entry which is preliminary data.</text>
</comment>
<dbReference type="GO" id="GO:0015914">
    <property type="term" value="P:phospholipid transport"/>
    <property type="evidence" value="ECO:0007669"/>
    <property type="project" value="TreeGrafter"/>
</dbReference>
<keyword evidence="2" id="KW-0812">Transmembrane</keyword>
<organism evidence="6 7">
    <name type="scientific">Piromyces finnis</name>
    <dbReference type="NCBI Taxonomy" id="1754191"/>
    <lineage>
        <taxon>Eukaryota</taxon>
        <taxon>Fungi</taxon>
        <taxon>Fungi incertae sedis</taxon>
        <taxon>Chytridiomycota</taxon>
        <taxon>Chytridiomycota incertae sedis</taxon>
        <taxon>Neocallimastigomycetes</taxon>
        <taxon>Neocallimastigales</taxon>
        <taxon>Neocallimastigaceae</taxon>
        <taxon>Piromyces</taxon>
    </lineage>
</organism>
<keyword evidence="4" id="KW-0496">Mitochondrion</keyword>
<gene>
    <name evidence="6" type="ORF">BCR36DRAFT_320035</name>
</gene>
<evidence type="ECO:0000256" key="3">
    <source>
        <dbReference type="ARBA" id="ARBA00022787"/>
    </source>
</evidence>
<dbReference type="Pfam" id="PF12519">
    <property type="entry name" value="MDM10"/>
    <property type="match status" value="1"/>
</dbReference>
<dbReference type="AlphaFoldDB" id="A0A1Y1VIU1"/>
<evidence type="ECO:0000256" key="5">
    <source>
        <dbReference type="ARBA" id="ARBA00023136"/>
    </source>
</evidence>
<dbReference type="InterPro" id="IPR027539">
    <property type="entry name" value="Mdm10"/>
</dbReference>
<name>A0A1Y1VIU1_9FUNG</name>
<keyword evidence="7" id="KW-1185">Reference proteome</keyword>
<dbReference type="GO" id="GO:0001401">
    <property type="term" value="C:SAM complex"/>
    <property type="evidence" value="ECO:0007669"/>
    <property type="project" value="TreeGrafter"/>
</dbReference>
<keyword evidence="5" id="KW-0472">Membrane</keyword>
<dbReference type="EMBL" id="MCFH01000007">
    <property type="protein sequence ID" value="ORX56567.1"/>
    <property type="molecule type" value="Genomic_DNA"/>
</dbReference>
<evidence type="ECO:0000313" key="7">
    <source>
        <dbReference type="Proteomes" id="UP000193719"/>
    </source>
</evidence>
<keyword evidence="1" id="KW-1134">Transmembrane beta strand</keyword>